<accession>A0ABN8QJ84</accession>
<sequence length="154" mass="17637">MDAMHKLYEKGTTTFDYEKEMERALSTIFRNLRGMEEMRFRVASTRSQSNPDILSNACLQSEPNCIESQQNFAEISQEQVEKEQTATSNIQVKFKRRLPNVPQVAKHRVMKSIPCSLGEQDTRDDVYRQMTQDSSSGGVSDNLQQVIPVVLIMD</sequence>
<keyword evidence="2" id="KW-1185">Reference proteome</keyword>
<gene>
    <name evidence="1" type="ORF">PLOB_00007265</name>
</gene>
<organism evidence="1 2">
    <name type="scientific">Porites lobata</name>
    <dbReference type="NCBI Taxonomy" id="104759"/>
    <lineage>
        <taxon>Eukaryota</taxon>
        <taxon>Metazoa</taxon>
        <taxon>Cnidaria</taxon>
        <taxon>Anthozoa</taxon>
        <taxon>Hexacorallia</taxon>
        <taxon>Scleractinia</taxon>
        <taxon>Fungiina</taxon>
        <taxon>Poritidae</taxon>
        <taxon>Porites</taxon>
    </lineage>
</organism>
<reference evidence="1 2" key="1">
    <citation type="submission" date="2022-05" db="EMBL/GenBank/DDBJ databases">
        <authorList>
            <consortium name="Genoscope - CEA"/>
            <person name="William W."/>
        </authorList>
    </citation>
    <scope>NUCLEOTIDE SEQUENCE [LARGE SCALE GENOMIC DNA]</scope>
</reference>
<evidence type="ECO:0000313" key="1">
    <source>
        <dbReference type="EMBL" id="CAH3165614.1"/>
    </source>
</evidence>
<protein>
    <submittedName>
        <fullName evidence="1">Uncharacterized protein</fullName>
    </submittedName>
</protein>
<name>A0ABN8QJ84_9CNID</name>
<evidence type="ECO:0000313" key="2">
    <source>
        <dbReference type="Proteomes" id="UP001159405"/>
    </source>
</evidence>
<dbReference type="Proteomes" id="UP001159405">
    <property type="component" value="Unassembled WGS sequence"/>
</dbReference>
<dbReference type="EMBL" id="CALNXK010000133">
    <property type="protein sequence ID" value="CAH3165614.1"/>
    <property type="molecule type" value="Genomic_DNA"/>
</dbReference>
<proteinExistence type="predicted"/>
<comment type="caution">
    <text evidence="1">The sequence shown here is derived from an EMBL/GenBank/DDBJ whole genome shotgun (WGS) entry which is preliminary data.</text>
</comment>